<feature type="short sequence motif" description="DGA/G" evidence="8">
    <location>
        <begin position="217"/>
        <end position="219"/>
    </location>
</feature>
<feature type="short sequence motif" description="GXSXG" evidence="8">
    <location>
        <begin position="75"/>
        <end position="79"/>
    </location>
</feature>
<dbReference type="EMBL" id="AYRZ02000001">
    <property type="protein sequence ID" value="PHT93251.1"/>
    <property type="molecule type" value="Genomic_DNA"/>
</dbReference>
<evidence type="ECO:0000313" key="12">
    <source>
        <dbReference type="EMBL" id="PHT93251.1"/>
    </source>
</evidence>
<feature type="chain" id="PRO_5030035306" description="Patatin" evidence="10">
    <location>
        <begin position="22"/>
        <end position="395"/>
    </location>
</feature>
<comment type="subcellular location">
    <subcellularLocation>
        <location evidence="1">Vacuole</location>
    </subcellularLocation>
</comment>
<keyword evidence="5" id="KW-0758">Storage protein</keyword>
<dbReference type="PANTHER" id="PTHR32176:SF85">
    <property type="entry name" value="PATATIN GROUP D-2"/>
    <property type="match status" value="1"/>
</dbReference>
<comment type="function">
    <text evidence="9">Lipolytic acyl hydrolase (LAH).</text>
</comment>
<dbReference type="Proteomes" id="UP000222542">
    <property type="component" value="Unassembled WGS sequence"/>
</dbReference>
<evidence type="ECO:0000256" key="2">
    <source>
        <dbReference type="ARBA" id="ARBA00010240"/>
    </source>
</evidence>
<dbReference type="GO" id="GO:0005773">
    <property type="term" value="C:vacuole"/>
    <property type="evidence" value="ECO:0007669"/>
    <property type="project" value="UniProtKB-SubCell"/>
</dbReference>
<organism evidence="12 13">
    <name type="scientific">Capsicum annuum</name>
    <name type="common">Capsicum pepper</name>
    <dbReference type="NCBI Taxonomy" id="4072"/>
    <lineage>
        <taxon>Eukaryota</taxon>
        <taxon>Viridiplantae</taxon>
        <taxon>Streptophyta</taxon>
        <taxon>Embryophyta</taxon>
        <taxon>Tracheophyta</taxon>
        <taxon>Spermatophyta</taxon>
        <taxon>Magnoliopsida</taxon>
        <taxon>eudicotyledons</taxon>
        <taxon>Gunneridae</taxon>
        <taxon>Pentapetalae</taxon>
        <taxon>asterids</taxon>
        <taxon>lamiids</taxon>
        <taxon>Solanales</taxon>
        <taxon>Solanaceae</taxon>
        <taxon>Solanoideae</taxon>
        <taxon>Capsiceae</taxon>
        <taxon>Capsicum</taxon>
    </lineage>
</organism>
<keyword evidence="8 9" id="KW-0442">Lipid degradation</keyword>
<dbReference type="PANTHER" id="PTHR32176">
    <property type="entry name" value="XYLOSE ISOMERASE"/>
    <property type="match status" value="1"/>
</dbReference>
<dbReference type="GO" id="GO:0016042">
    <property type="term" value="P:lipid catabolic process"/>
    <property type="evidence" value="ECO:0007669"/>
    <property type="project" value="UniProtKB-UniRule"/>
</dbReference>
<dbReference type="InterPro" id="IPR002641">
    <property type="entry name" value="PNPLA_dom"/>
</dbReference>
<evidence type="ECO:0000256" key="1">
    <source>
        <dbReference type="ARBA" id="ARBA00004116"/>
    </source>
</evidence>
<keyword evidence="3" id="KW-0926">Vacuole</keyword>
<evidence type="ECO:0000256" key="6">
    <source>
        <dbReference type="ARBA" id="ARBA00023098"/>
    </source>
</evidence>
<comment type="domain">
    <text evidence="9">The nitrogen atoms of the two glycine residues in the GGXR motif define the oxyanion hole, and stabilize the oxyanion that forms during the nucleophilic attack by the catalytic serine during substrate cleavage.</text>
</comment>
<gene>
    <name evidence="12" type="ORF">T459_01133</name>
</gene>
<evidence type="ECO:0000256" key="9">
    <source>
        <dbReference type="RuleBase" id="RU361262"/>
    </source>
</evidence>
<name>A0A1U8EMR5_CAPAN</name>
<dbReference type="AlphaFoldDB" id="A0A1U8EMR5"/>
<evidence type="ECO:0000259" key="11">
    <source>
        <dbReference type="PROSITE" id="PS51635"/>
    </source>
</evidence>
<feature type="active site" description="Proton acceptor" evidence="8">
    <location>
        <position position="217"/>
    </location>
</feature>
<dbReference type="GO" id="GO:0045735">
    <property type="term" value="F:nutrient reservoir activity"/>
    <property type="evidence" value="ECO:0007669"/>
    <property type="project" value="UniProtKB-KW"/>
</dbReference>
<reference evidence="12 13" key="2">
    <citation type="journal article" date="2017" name="Genome Biol.">
        <title>New reference genome sequences of hot pepper reveal the massive evolution of plant disease-resistance genes by retroduplication.</title>
        <authorList>
            <person name="Kim S."/>
            <person name="Park J."/>
            <person name="Yeom S.I."/>
            <person name="Kim Y.M."/>
            <person name="Seo E."/>
            <person name="Kim K.T."/>
            <person name="Kim M.S."/>
            <person name="Lee J.M."/>
            <person name="Cheong K."/>
            <person name="Shin H.S."/>
            <person name="Kim S.B."/>
            <person name="Han K."/>
            <person name="Lee J."/>
            <person name="Park M."/>
            <person name="Lee H.A."/>
            <person name="Lee H.Y."/>
            <person name="Lee Y."/>
            <person name="Oh S."/>
            <person name="Lee J.H."/>
            <person name="Choi E."/>
            <person name="Choi E."/>
            <person name="Lee S.E."/>
            <person name="Jeon J."/>
            <person name="Kim H."/>
            <person name="Choi G."/>
            <person name="Song H."/>
            <person name="Lee J."/>
            <person name="Lee S.C."/>
            <person name="Kwon J.K."/>
            <person name="Lee H.Y."/>
            <person name="Koo N."/>
            <person name="Hong Y."/>
            <person name="Kim R.W."/>
            <person name="Kang W.H."/>
            <person name="Huh J.H."/>
            <person name="Kang B.C."/>
            <person name="Yang T.J."/>
            <person name="Lee Y.H."/>
            <person name="Bennetzen J.L."/>
            <person name="Choi D."/>
        </authorList>
    </citation>
    <scope>NUCLEOTIDE SEQUENCE [LARGE SCALE GENOMIC DNA]</scope>
    <source>
        <strain evidence="13">cv. CM334</strain>
    </source>
</reference>
<evidence type="ECO:0000256" key="7">
    <source>
        <dbReference type="ARBA" id="ARBA00023180"/>
    </source>
</evidence>
<evidence type="ECO:0000256" key="4">
    <source>
        <dbReference type="ARBA" id="ARBA00022729"/>
    </source>
</evidence>
<feature type="domain" description="PNPLA" evidence="11">
    <location>
        <begin position="32"/>
        <end position="230"/>
    </location>
</feature>
<feature type="active site" description="Nucleophile" evidence="8">
    <location>
        <position position="77"/>
    </location>
</feature>
<feature type="short sequence motif" description="GXGXXG" evidence="8">
    <location>
        <begin position="36"/>
        <end position="41"/>
    </location>
</feature>
<dbReference type="InterPro" id="IPR016035">
    <property type="entry name" value="Acyl_Trfase/lysoPLipase"/>
</dbReference>
<evidence type="ECO:0000256" key="10">
    <source>
        <dbReference type="SAM" id="SignalP"/>
    </source>
</evidence>
<dbReference type="SUPFAM" id="SSF52151">
    <property type="entry name" value="FabD/lysophospholipase-like"/>
    <property type="match status" value="1"/>
</dbReference>
<dbReference type="GO" id="GO:0047372">
    <property type="term" value="F:monoacylglycerol lipase activity"/>
    <property type="evidence" value="ECO:0000318"/>
    <property type="project" value="GO_Central"/>
</dbReference>
<dbReference type="Gene3D" id="3.40.1090.10">
    <property type="entry name" value="Cytosolic phospholipase A2 catalytic domain"/>
    <property type="match status" value="1"/>
</dbReference>
<dbReference type="SMR" id="A0A1U8EMR5"/>
<keyword evidence="7" id="KW-0325">Glycoprotein</keyword>
<dbReference type="OMA" id="IFPPGAW"/>
<dbReference type="Pfam" id="PF01734">
    <property type="entry name" value="Patatin"/>
    <property type="match status" value="1"/>
</dbReference>
<evidence type="ECO:0000256" key="8">
    <source>
        <dbReference type="PROSITE-ProRule" id="PRU01161"/>
    </source>
</evidence>
<evidence type="ECO:0000256" key="3">
    <source>
        <dbReference type="ARBA" id="ARBA00022554"/>
    </source>
</evidence>
<evidence type="ECO:0000313" key="13">
    <source>
        <dbReference type="Proteomes" id="UP000222542"/>
    </source>
</evidence>
<dbReference type="PROSITE" id="PS51635">
    <property type="entry name" value="PNPLA"/>
    <property type="match status" value="1"/>
</dbReference>
<comment type="caution">
    <text evidence="12">The sequence shown here is derived from an EMBL/GenBank/DDBJ whole genome shotgun (WGS) entry which is preliminary data.</text>
</comment>
<keyword evidence="6 8" id="KW-0443">Lipid metabolism</keyword>
<evidence type="ECO:0000256" key="5">
    <source>
        <dbReference type="ARBA" id="ARBA00022761"/>
    </source>
</evidence>
<keyword evidence="13" id="KW-1185">Reference proteome</keyword>
<proteinExistence type="inferred from homology"/>
<reference evidence="12 13" key="1">
    <citation type="journal article" date="2014" name="Nat. Genet.">
        <title>Genome sequence of the hot pepper provides insights into the evolution of pungency in Capsicum species.</title>
        <authorList>
            <person name="Kim S."/>
            <person name="Park M."/>
            <person name="Yeom S.I."/>
            <person name="Kim Y.M."/>
            <person name="Lee J.M."/>
            <person name="Lee H.A."/>
            <person name="Seo E."/>
            <person name="Choi J."/>
            <person name="Cheong K."/>
            <person name="Kim K.T."/>
            <person name="Jung K."/>
            <person name="Lee G.W."/>
            <person name="Oh S.K."/>
            <person name="Bae C."/>
            <person name="Kim S.B."/>
            <person name="Lee H.Y."/>
            <person name="Kim S.Y."/>
            <person name="Kim M.S."/>
            <person name="Kang B.C."/>
            <person name="Jo Y.D."/>
            <person name="Yang H.B."/>
            <person name="Jeong H.J."/>
            <person name="Kang W.H."/>
            <person name="Kwon J.K."/>
            <person name="Shin C."/>
            <person name="Lim J.Y."/>
            <person name="Park J.H."/>
            <person name="Huh J.H."/>
            <person name="Kim J.S."/>
            <person name="Kim B.D."/>
            <person name="Cohen O."/>
            <person name="Paran I."/>
            <person name="Suh M.C."/>
            <person name="Lee S.B."/>
            <person name="Kim Y.K."/>
            <person name="Shin Y."/>
            <person name="Noh S.J."/>
            <person name="Park J."/>
            <person name="Seo Y.S."/>
            <person name="Kwon S.Y."/>
            <person name="Kim H.A."/>
            <person name="Park J.M."/>
            <person name="Kim H.J."/>
            <person name="Choi S.B."/>
            <person name="Bosland P.W."/>
            <person name="Reeves G."/>
            <person name="Jo S.H."/>
            <person name="Lee B.W."/>
            <person name="Cho H.T."/>
            <person name="Choi H.S."/>
            <person name="Lee M.S."/>
            <person name="Yu Y."/>
            <person name="Do Choi Y."/>
            <person name="Park B.S."/>
            <person name="van Deynze A."/>
            <person name="Ashrafi H."/>
            <person name="Hill T."/>
            <person name="Kim W.T."/>
            <person name="Pai H.S."/>
            <person name="Ahn H.K."/>
            <person name="Yeam I."/>
            <person name="Giovannoni J.J."/>
            <person name="Rose J.K."/>
            <person name="Sorensen I."/>
            <person name="Lee S.J."/>
            <person name="Kim R.W."/>
            <person name="Choi I.Y."/>
            <person name="Choi B.S."/>
            <person name="Lim J.S."/>
            <person name="Lee Y.H."/>
            <person name="Choi D."/>
        </authorList>
    </citation>
    <scope>NUCLEOTIDE SEQUENCE [LARGE SCALE GENOMIC DNA]</scope>
    <source>
        <strain evidence="13">cv. CM334</strain>
    </source>
</reference>
<accession>A0A1U8EMR5</accession>
<comment type="similarity">
    <text evidence="2 9">Belongs to the patatin family.</text>
</comment>
<dbReference type="GO" id="GO:0004620">
    <property type="term" value="F:phospholipase activity"/>
    <property type="evidence" value="ECO:0000318"/>
    <property type="project" value="GO_Central"/>
</dbReference>
<feature type="signal peptide" evidence="10">
    <location>
        <begin position="1"/>
        <end position="21"/>
    </location>
</feature>
<dbReference type="EC" id="3.1.1.-" evidence="9"/>
<sequence length="395" mass="43075">MATTRFFIILIFMIFTTTGSASSGLDEMVTVLSIDGGGIKGIIPATILAFLEGELQELDHNKDARIADYFDVIGGISTGGLLTTMITAPNENNRPLFAAKDITPFYFENGPNIFPPGAWPPILGPKYDGIYFHQILQEVLGETRLHQALTEVAIASFDIKTLQPVIFTKAALAKSPQLDAKMSDICYSTAAAPTYFPPYNFTTVDANGKQYQFNMVDGAVTAASPAVVAVTAAVRRATEGDPAYRSIKSLNFKNILVISLGTGDSTDIDTPESYTAEEAAKWGAFDWLWHNNTSPLLKGIVSASSYMGDYYLATIFQALDSEKNYLRVQEHALVGSTTVMDNATDANMNLLVQVAEDLLKKPVSKETSETNEEALKRFAKVLSDRKKLRANKASY</sequence>
<keyword evidence="4 10" id="KW-0732">Signal</keyword>
<protein>
    <recommendedName>
        <fullName evidence="9">Patatin</fullName>
        <ecNumber evidence="9">3.1.1.-</ecNumber>
    </recommendedName>
</protein>
<keyword evidence="8 9" id="KW-0378">Hydrolase</keyword>
<dbReference type="Gramene" id="PHT93251">
    <property type="protein sequence ID" value="PHT93251"/>
    <property type="gene ID" value="T459_01133"/>
</dbReference>